<name>A0AAD7GKA5_MYCRO</name>
<evidence type="ECO:0000313" key="2">
    <source>
        <dbReference type="Proteomes" id="UP001221757"/>
    </source>
</evidence>
<dbReference type="AlphaFoldDB" id="A0AAD7GKA5"/>
<proteinExistence type="predicted"/>
<comment type="caution">
    <text evidence="1">The sequence shown here is derived from an EMBL/GenBank/DDBJ whole genome shotgun (WGS) entry which is preliminary data.</text>
</comment>
<gene>
    <name evidence="1" type="ORF">B0H17DRAFT_456734</name>
</gene>
<keyword evidence="2" id="KW-1185">Reference proteome</keyword>
<accession>A0AAD7GKA5</accession>
<protein>
    <submittedName>
        <fullName evidence="1">Uncharacterized protein</fullName>
    </submittedName>
</protein>
<sequence length="130" mass="14545">MDHNRIYPEKCNLDLAQVPSMPKKKCQLTGVKIKSLLIVVGLYLIYWGRAHLPQHSPSARPIDWKPCHEDSSFLCGYLNVPTDYDNPSAGTSRLALSNYPATCPESERLGIILTNVSASQITRYELTAKI</sequence>
<dbReference type="Proteomes" id="UP001221757">
    <property type="component" value="Unassembled WGS sequence"/>
</dbReference>
<reference evidence="1" key="1">
    <citation type="submission" date="2023-03" db="EMBL/GenBank/DDBJ databases">
        <title>Massive genome expansion in bonnet fungi (Mycena s.s.) driven by repeated elements and novel gene families across ecological guilds.</title>
        <authorList>
            <consortium name="Lawrence Berkeley National Laboratory"/>
            <person name="Harder C.B."/>
            <person name="Miyauchi S."/>
            <person name="Viragh M."/>
            <person name="Kuo A."/>
            <person name="Thoen E."/>
            <person name="Andreopoulos B."/>
            <person name="Lu D."/>
            <person name="Skrede I."/>
            <person name="Drula E."/>
            <person name="Henrissat B."/>
            <person name="Morin E."/>
            <person name="Kohler A."/>
            <person name="Barry K."/>
            <person name="LaButti K."/>
            <person name="Morin E."/>
            <person name="Salamov A."/>
            <person name="Lipzen A."/>
            <person name="Mereny Z."/>
            <person name="Hegedus B."/>
            <person name="Baldrian P."/>
            <person name="Stursova M."/>
            <person name="Weitz H."/>
            <person name="Taylor A."/>
            <person name="Grigoriev I.V."/>
            <person name="Nagy L.G."/>
            <person name="Martin F."/>
            <person name="Kauserud H."/>
        </authorList>
    </citation>
    <scope>NUCLEOTIDE SEQUENCE</scope>
    <source>
        <strain evidence="1">CBHHK067</strain>
    </source>
</reference>
<dbReference type="EMBL" id="JARKIE010000040">
    <property type="protein sequence ID" value="KAJ7694853.1"/>
    <property type="molecule type" value="Genomic_DNA"/>
</dbReference>
<organism evidence="1 2">
    <name type="scientific">Mycena rosella</name>
    <name type="common">Pink bonnet</name>
    <name type="synonym">Agaricus rosellus</name>
    <dbReference type="NCBI Taxonomy" id="1033263"/>
    <lineage>
        <taxon>Eukaryota</taxon>
        <taxon>Fungi</taxon>
        <taxon>Dikarya</taxon>
        <taxon>Basidiomycota</taxon>
        <taxon>Agaricomycotina</taxon>
        <taxon>Agaricomycetes</taxon>
        <taxon>Agaricomycetidae</taxon>
        <taxon>Agaricales</taxon>
        <taxon>Marasmiineae</taxon>
        <taxon>Mycenaceae</taxon>
        <taxon>Mycena</taxon>
    </lineage>
</organism>
<evidence type="ECO:0000313" key="1">
    <source>
        <dbReference type="EMBL" id="KAJ7694853.1"/>
    </source>
</evidence>